<evidence type="ECO:0000256" key="8">
    <source>
        <dbReference type="RuleBase" id="RU363032"/>
    </source>
</evidence>
<feature type="domain" description="ABC transmembrane type-1" evidence="9">
    <location>
        <begin position="200"/>
        <end position="408"/>
    </location>
</feature>
<protein>
    <submittedName>
        <fullName evidence="10">Putative spermidine/putrescine transport system permease protein</fullName>
    </submittedName>
</protein>
<evidence type="ECO:0000259" key="9">
    <source>
        <dbReference type="PROSITE" id="PS50928"/>
    </source>
</evidence>
<dbReference type="OrthoDB" id="9807047at2"/>
<dbReference type="RefSeq" id="WP_097927777.1">
    <property type="nucleotide sequence ID" value="NZ_OCTN01000001.1"/>
</dbReference>
<evidence type="ECO:0000313" key="10">
    <source>
        <dbReference type="EMBL" id="SOH92174.1"/>
    </source>
</evidence>
<name>A0A2C9CLI2_9RHOB</name>
<keyword evidence="5 8" id="KW-0812">Transmembrane</keyword>
<feature type="transmembrane region" description="Helical" evidence="8">
    <location>
        <begin position="204"/>
        <end position="226"/>
    </location>
</feature>
<evidence type="ECO:0000256" key="4">
    <source>
        <dbReference type="ARBA" id="ARBA00022475"/>
    </source>
</evidence>
<reference evidence="11" key="1">
    <citation type="submission" date="2017-09" db="EMBL/GenBank/DDBJ databases">
        <authorList>
            <person name="Varghese N."/>
            <person name="Submissions S."/>
        </authorList>
    </citation>
    <scope>NUCLEOTIDE SEQUENCE [LARGE SCALE GENOMIC DNA]</scope>
    <source>
        <strain evidence="11">C7</strain>
    </source>
</reference>
<comment type="similarity">
    <text evidence="2">Belongs to the binding-protein-dependent transport system permease family. CysTW subfamily.</text>
</comment>
<feature type="transmembrane region" description="Helical" evidence="8">
    <location>
        <begin position="31"/>
        <end position="50"/>
    </location>
</feature>
<dbReference type="EMBL" id="OCTN01000001">
    <property type="protein sequence ID" value="SOH92174.1"/>
    <property type="molecule type" value="Genomic_DNA"/>
</dbReference>
<dbReference type="SUPFAM" id="SSF161098">
    <property type="entry name" value="MetI-like"/>
    <property type="match status" value="1"/>
</dbReference>
<dbReference type="Gene3D" id="1.10.3720.10">
    <property type="entry name" value="MetI-like"/>
    <property type="match status" value="1"/>
</dbReference>
<comment type="subcellular location">
    <subcellularLocation>
        <location evidence="1 8">Cell membrane</location>
        <topology evidence="1 8">Multi-pass membrane protein</topology>
    </subcellularLocation>
</comment>
<dbReference type="PANTHER" id="PTHR42929:SF5">
    <property type="entry name" value="ABC TRANSPORTER PERMEASE PROTEIN"/>
    <property type="match status" value="1"/>
</dbReference>
<evidence type="ECO:0000256" key="6">
    <source>
        <dbReference type="ARBA" id="ARBA00022989"/>
    </source>
</evidence>
<feature type="transmembrane region" description="Helical" evidence="8">
    <location>
        <begin position="341"/>
        <end position="360"/>
    </location>
</feature>
<accession>A0A2C9CLI2</accession>
<dbReference type="InterPro" id="IPR035906">
    <property type="entry name" value="MetI-like_sf"/>
</dbReference>
<evidence type="ECO:0000256" key="3">
    <source>
        <dbReference type="ARBA" id="ARBA00022448"/>
    </source>
</evidence>
<dbReference type="GO" id="GO:0005886">
    <property type="term" value="C:plasma membrane"/>
    <property type="evidence" value="ECO:0007669"/>
    <property type="project" value="UniProtKB-SubCell"/>
</dbReference>
<dbReference type="CDD" id="cd06261">
    <property type="entry name" value="TM_PBP2"/>
    <property type="match status" value="1"/>
</dbReference>
<dbReference type="InterPro" id="IPR000515">
    <property type="entry name" value="MetI-like"/>
</dbReference>
<keyword evidence="11" id="KW-1185">Reference proteome</keyword>
<dbReference type="GO" id="GO:0055085">
    <property type="term" value="P:transmembrane transport"/>
    <property type="evidence" value="ECO:0007669"/>
    <property type="project" value="InterPro"/>
</dbReference>
<keyword evidence="4" id="KW-1003">Cell membrane</keyword>
<evidence type="ECO:0000256" key="1">
    <source>
        <dbReference type="ARBA" id="ARBA00004651"/>
    </source>
</evidence>
<keyword evidence="3 8" id="KW-0813">Transport</keyword>
<dbReference type="Pfam" id="PF00528">
    <property type="entry name" value="BPD_transp_1"/>
    <property type="match status" value="1"/>
</dbReference>
<keyword evidence="7 8" id="KW-0472">Membrane</keyword>
<dbReference type="PROSITE" id="PS50928">
    <property type="entry name" value="ABC_TM1"/>
    <property type="match status" value="1"/>
</dbReference>
<evidence type="ECO:0000256" key="5">
    <source>
        <dbReference type="ARBA" id="ARBA00022692"/>
    </source>
</evidence>
<feature type="transmembrane region" description="Helical" evidence="8">
    <location>
        <begin position="233"/>
        <end position="250"/>
    </location>
</feature>
<sequence length="420" mass="46607">MTTSTEPVVAADGLPLKRSLARALRRQKIRALLLIAPLLLFIVLTFLVPIGNMLLRSVDNAIVEETIPRTVEALRGWDEAGDVPPGEDVFEALYADMLIATDAKRHTRLGSRLNYESSGMSSLFRKTNERRLGRFELEQPLAPQFEDIDEDWITLETWRVIKSNSDPVTAGYFLAAMDLRATPTGIEPVSDLQAIYVKLFVRTMILSVTITAMCFLLGYPIAWILANLPSRSANMLLILVLLPFWTSLLVRTSAWKVLLQQQGVINDLLVWVGVLADDNRLAMINNATGTVIAMTHILLPFMILPLYSVMKTISPTYLRAAKSLGATDWTAFWRVYFPQSVPGIGAGAILVFILAIGYYITPELVGGTDGTFISNRIYYHISSSLNWGLAAALATILLAMVLALYWVYDRLVGIDNVKLG</sequence>
<evidence type="ECO:0000256" key="7">
    <source>
        <dbReference type="ARBA" id="ARBA00023136"/>
    </source>
</evidence>
<dbReference type="PANTHER" id="PTHR42929">
    <property type="entry name" value="INNER MEMBRANE ABC TRANSPORTER PERMEASE PROTEIN YDCU-RELATED-RELATED"/>
    <property type="match status" value="1"/>
</dbReference>
<organism evidence="10 11">
    <name type="scientific">Pontivivens marinum</name>
    <dbReference type="NCBI Taxonomy" id="1690039"/>
    <lineage>
        <taxon>Bacteria</taxon>
        <taxon>Pseudomonadati</taxon>
        <taxon>Pseudomonadota</taxon>
        <taxon>Alphaproteobacteria</taxon>
        <taxon>Rhodobacterales</taxon>
        <taxon>Paracoccaceae</taxon>
        <taxon>Pontivivens</taxon>
    </lineage>
</organism>
<dbReference type="AlphaFoldDB" id="A0A2C9CLI2"/>
<evidence type="ECO:0000313" key="11">
    <source>
        <dbReference type="Proteomes" id="UP000220034"/>
    </source>
</evidence>
<proteinExistence type="inferred from homology"/>
<feature type="transmembrane region" description="Helical" evidence="8">
    <location>
        <begin position="287"/>
        <end position="309"/>
    </location>
</feature>
<feature type="transmembrane region" description="Helical" evidence="8">
    <location>
        <begin position="387"/>
        <end position="408"/>
    </location>
</feature>
<dbReference type="Proteomes" id="UP000220034">
    <property type="component" value="Unassembled WGS sequence"/>
</dbReference>
<evidence type="ECO:0000256" key="2">
    <source>
        <dbReference type="ARBA" id="ARBA00007069"/>
    </source>
</evidence>
<keyword evidence="6 8" id="KW-1133">Transmembrane helix</keyword>
<gene>
    <name evidence="10" type="ORF">SAMN06273572_10115</name>
</gene>